<keyword evidence="1" id="KW-0472">Membrane</keyword>
<dbReference type="Gene3D" id="1.20.1250.20">
    <property type="entry name" value="MFS general substrate transporter like domains"/>
    <property type="match status" value="1"/>
</dbReference>
<dbReference type="InterPro" id="IPR036259">
    <property type="entry name" value="MFS_trans_sf"/>
</dbReference>
<accession>K1TY01</accession>
<dbReference type="AlphaFoldDB" id="K1TY01"/>
<gene>
    <name evidence="2" type="ORF">OBE_07133</name>
</gene>
<keyword evidence="2" id="KW-0762">Sugar transport</keyword>
<protein>
    <submittedName>
        <fullName evidence="2">Sugar transporter protein</fullName>
    </submittedName>
</protein>
<name>K1TY01_9ZZZZ</name>
<sequence>MGMQDVYSGFAVAMMVIAGGTAIYGFFAMRERVPLASREQMQEISVLDSFKNAVKNKPMFILMLANFFNGFKSVGASTESFFWLHNTGSLANGTIAGLFTGIPNFIITPITPKLIHKFGARNTAIGAGIFGGIAYTLMFIIGYAPFGSYSGAERYKNFSGGSGVANMVYITIMLTICGLPNCIIRVCQAVLQGDVYDYSEWKYGVRNEGLVATVSNYFTKLANAVTDFSRVLS</sequence>
<keyword evidence="2" id="KW-0813">Transport</keyword>
<dbReference type="EMBL" id="AJWZ01004899">
    <property type="protein sequence ID" value="EKC64091.1"/>
    <property type="molecule type" value="Genomic_DNA"/>
</dbReference>
<feature type="transmembrane region" description="Helical" evidence="1">
    <location>
        <begin position="164"/>
        <end position="184"/>
    </location>
</feature>
<reference evidence="2" key="1">
    <citation type="journal article" date="2013" name="Environ. Microbiol.">
        <title>Microbiota from the distal guts of lean and obese adolescents exhibit partial functional redundancy besides clear differences in community structure.</title>
        <authorList>
            <person name="Ferrer M."/>
            <person name="Ruiz A."/>
            <person name="Lanza F."/>
            <person name="Haange S.B."/>
            <person name="Oberbach A."/>
            <person name="Till H."/>
            <person name="Bargiela R."/>
            <person name="Campoy C."/>
            <person name="Segura M.T."/>
            <person name="Richter M."/>
            <person name="von Bergen M."/>
            <person name="Seifert J."/>
            <person name="Suarez A."/>
        </authorList>
    </citation>
    <scope>NUCLEOTIDE SEQUENCE</scope>
</reference>
<feature type="transmembrane region" description="Helical" evidence="1">
    <location>
        <begin position="123"/>
        <end position="144"/>
    </location>
</feature>
<evidence type="ECO:0000256" key="1">
    <source>
        <dbReference type="SAM" id="Phobius"/>
    </source>
</evidence>
<dbReference type="SUPFAM" id="SSF103473">
    <property type="entry name" value="MFS general substrate transporter"/>
    <property type="match status" value="1"/>
</dbReference>
<evidence type="ECO:0000313" key="2">
    <source>
        <dbReference type="EMBL" id="EKC64091.1"/>
    </source>
</evidence>
<feature type="transmembrane region" description="Helical" evidence="1">
    <location>
        <begin position="6"/>
        <end position="28"/>
    </location>
</feature>
<dbReference type="Pfam" id="PF13347">
    <property type="entry name" value="MFS_2"/>
    <property type="match status" value="1"/>
</dbReference>
<keyword evidence="1" id="KW-0812">Transmembrane</keyword>
<proteinExistence type="predicted"/>
<feature type="transmembrane region" description="Helical" evidence="1">
    <location>
        <begin position="90"/>
        <end position="111"/>
    </location>
</feature>
<comment type="caution">
    <text evidence="2">The sequence shown here is derived from an EMBL/GenBank/DDBJ whole genome shotgun (WGS) entry which is preliminary data.</text>
</comment>
<keyword evidence="1" id="KW-1133">Transmembrane helix</keyword>
<organism evidence="2">
    <name type="scientific">human gut metagenome</name>
    <dbReference type="NCBI Taxonomy" id="408170"/>
    <lineage>
        <taxon>unclassified sequences</taxon>
        <taxon>metagenomes</taxon>
        <taxon>organismal metagenomes</taxon>
    </lineage>
</organism>